<organism evidence="1">
    <name type="scientific">Clostridioides difficile</name>
    <name type="common">Peptoclostridium difficile</name>
    <dbReference type="NCBI Taxonomy" id="1496"/>
    <lineage>
        <taxon>Bacteria</taxon>
        <taxon>Bacillati</taxon>
        <taxon>Bacillota</taxon>
        <taxon>Clostridia</taxon>
        <taxon>Peptostreptococcales</taxon>
        <taxon>Peptostreptococcaceae</taxon>
        <taxon>Clostridioides</taxon>
    </lineage>
</organism>
<proteinExistence type="predicted"/>
<evidence type="ECO:0000313" key="1">
    <source>
        <dbReference type="EMBL" id="CDS89650.1"/>
    </source>
</evidence>
<name>A0A069AFH5_CLODI</name>
<accession>A0A069AFH5</accession>
<dbReference type="AlphaFoldDB" id="A0A069AFH5"/>
<gene>
    <name evidence="1" type="ORF">BN1097_710301</name>
</gene>
<reference evidence="1" key="1">
    <citation type="submission" date="2014-07" db="EMBL/GenBank/DDBJ databases">
        <authorList>
            <person name="Monot Marc"/>
        </authorList>
    </citation>
    <scope>NUCLEOTIDE SEQUENCE</scope>
    <source>
        <strain evidence="1">7032994</strain>
    </source>
</reference>
<sequence>MLLILKIIIKLLKMDSIKLILIRIIIRTDKKQHKRLMKYMEIKS</sequence>
<dbReference type="EMBL" id="LK932411">
    <property type="protein sequence ID" value="CDS89650.1"/>
    <property type="molecule type" value="Genomic_DNA"/>
</dbReference>
<protein>
    <submittedName>
        <fullName evidence="1">Uncharacterized protein</fullName>
    </submittedName>
</protein>